<gene>
    <name evidence="10" type="primary">5575889</name>
</gene>
<dbReference type="PANTHER" id="PTHR24399">
    <property type="entry name" value="ZINC FINGER AND BTB DOMAIN-CONTAINING"/>
    <property type="match status" value="1"/>
</dbReference>
<dbReference type="Pfam" id="PF07776">
    <property type="entry name" value="zf-AD"/>
    <property type="match status" value="1"/>
</dbReference>
<dbReference type="InParanoid" id="A0A1S4F0S3"/>
<evidence type="ECO:0000256" key="9">
    <source>
        <dbReference type="SAM" id="MobiDB-lite"/>
    </source>
</evidence>
<evidence type="ECO:0000256" key="3">
    <source>
        <dbReference type="ARBA" id="ARBA00022737"/>
    </source>
</evidence>
<dbReference type="EnsemblMetazoa" id="AAEL002057-RA">
    <property type="protein sequence ID" value="AAEL002057-PA"/>
    <property type="gene ID" value="AAEL002057"/>
</dbReference>
<keyword evidence="4" id="KW-0862">Zinc</keyword>
<evidence type="ECO:0000256" key="5">
    <source>
        <dbReference type="ARBA" id="ARBA00023015"/>
    </source>
</evidence>
<feature type="coiled-coil region" evidence="8">
    <location>
        <begin position="66"/>
        <end position="94"/>
    </location>
</feature>
<evidence type="ECO:0000313" key="10">
    <source>
        <dbReference type="EnsemblMetazoa" id="AAEL002057-PA"/>
    </source>
</evidence>
<dbReference type="GO" id="GO:0008270">
    <property type="term" value="F:zinc ion binding"/>
    <property type="evidence" value="ECO:0007669"/>
    <property type="project" value="UniProtKB-UniRule"/>
</dbReference>
<keyword evidence="3" id="KW-0677">Repeat</keyword>
<dbReference type="GO" id="GO:0000978">
    <property type="term" value="F:RNA polymerase II cis-regulatory region sequence-specific DNA binding"/>
    <property type="evidence" value="ECO:0007669"/>
    <property type="project" value="TreeGrafter"/>
</dbReference>
<feature type="compositionally biased region" description="Low complexity" evidence="9">
    <location>
        <begin position="152"/>
        <end position="171"/>
    </location>
</feature>
<dbReference type="InterPro" id="IPR013087">
    <property type="entry name" value="Znf_C2H2_type"/>
</dbReference>
<keyword evidence="8" id="KW-0175">Coiled coil</keyword>
<keyword evidence="5" id="KW-0805">Transcription regulation</keyword>
<dbReference type="Gene3D" id="3.30.160.60">
    <property type="entry name" value="Classic Zinc Finger"/>
    <property type="match status" value="4"/>
</dbReference>
<dbReference type="PROSITE" id="PS51915">
    <property type="entry name" value="ZAD"/>
    <property type="match status" value="1"/>
</dbReference>
<dbReference type="GO" id="GO:0005654">
    <property type="term" value="C:nucleoplasm"/>
    <property type="evidence" value="ECO:0007669"/>
    <property type="project" value="TreeGrafter"/>
</dbReference>
<evidence type="ECO:0000313" key="11">
    <source>
        <dbReference type="Proteomes" id="UP000008820"/>
    </source>
</evidence>
<dbReference type="PANTHER" id="PTHR24399:SF23">
    <property type="entry name" value="C2H2-TYPE DOMAIN-CONTAINING PROTEIN"/>
    <property type="match status" value="1"/>
</dbReference>
<proteinExistence type="predicted"/>
<dbReference type="VEuPathDB" id="VectorBase:AAEL002057"/>
<dbReference type="SMART" id="SM00868">
    <property type="entry name" value="zf-AD"/>
    <property type="match status" value="1"/>
</dbReference>
<dbReference type="Gene3D" id="3.40.1800.20">
    <property type="match status" value="1"/>
</dbReference>
<name>A0A1S4F0S3_AEDAE</name>
<evidence type="ECO:0000256" key="1">
    <source>
        <dbReference type="ARBA" id="ARBA00004123"/>
    </source>
</evidence>
<dbReference type="PROSITE" id="PS00028">
    <property type="entry name" value="ZINC_FINGER_C2H2_1"/>
    <property type="match status" value="4"/>
</dbReference>
<dbReference type="PROSITE" id="PS50157">
    <property type="entry name" value="ZINC_FINGER_C2H2_2"/>
    <property type="match status" value="5"/>
</dbReference>
<accession>A0A1S4F0S3</accession>
<feature type="region of interest" description="Disordered" evidence="9">
    <location>
        <begin position="151"/>
        <end position="171"/>
    </location>
</feature>
<organism evidence="10 11">
    <name type="scientific">Aedes aegypti</name>
    <name type="common">Yellowfever mosquito</name>
    <name type="synonym">Culex aegypti</name>
    <dbReference type="NCBI Taxonomy" id="7159"/>
    <lineage>
        <taxon>Eukaryota</taxon>
        <taxon>Metazoa</taxon>
        <taxon>Ecdysozoa</taxon>
        <taxon>Arthropoda</taxon>
        <taxon>Hexapoda</taxon>
        <taxon>Insecta</taxon>
        <taxon>Pterygota</taxon>
        <taxon>Neoptera</taxon>
        <taxon>Endopterygota</taxon>
        <taxon>Diptera</taxon>
        <taxon>Nematocera</taxon>
        <taxon>Culicoidea</taxon>
        <taxon>Culicidae</taxon>
        <taxon>Culicinae</taxon>
        <taxon>Aedini</taxon>
        <taxon>Aedes</taxon>
        <taxon>Stegomyia</taxon>
    </lineage>
</organism>
<keyword evidence="11" id="KW-1185">Reference proteome</keyword>
<evidence type="ECO:0000256" key="8">
    <source>
        <dbReference type="SAM" id="Coils"/>
    </source>
</evidence>
<protein>
    <submittedName>
        <fullName evidence="10">Uncharacterized protein</fullName>
    </submittedName>
</protein>
<dbReference type="AlphaFoldDB" id="A0A1S4F0S3"/>
<dbReference type="SUPFAM" id="SSF57667">
    <property type="entry name" value="beta-beta-alpha zinc fingers"/>
    <property type="match status" value="3"/>
</dbReference>
<keyword evidence="2" id="KW-0479">Metal-binding</keyword>
<dbReference type="Proteomes" id="UP000008820">
    <property type="component" value="Chromosome 2"/>
</dbReference>
<evidence type="ECO:0000256" key="6">
    <source>
        <dbReference type="ARBA" id="ARBA00023163"/>
    </source>
</evidence>
<reference evidence="10" key="2">
    <citation type="submission" date="2021-02" db="UniProtKB">
        <authorList>
            <consortium name="EnsemblMetazoa"/>
        </authorList>
    </citation>
    <scope>IDENTIFICATION</scope>
    <source>
        <strain evidence="10">LVP_AGWG</strain>
    </source>
</reference>
<reference evidence="10 11" key="1">
    <citation type="submission" date="2017-06" db="EMBL/GenBank/DDBJ databases">
        <title>Aedes aegypti genome working group (AGWG) sequencing and assembly.</title>
        <authorList>
            <consortium name="Aedes aegypti Genome Working Group (AGWG)"/>
            <person name="Matthews B.J."/>
        </authorList>
    </citation>
    <scope>NUCLEOTIDE SEQUENCE [LARGE SCALE GENOMIC DNA]</scope>
    <source>
        <strain evidence="10 11">LVP_AGWG</strain>
    </source>
</reference>
<dbReference type="InterPro" id="IPR036236">
    <property type="entry name" value="Znf_C2H2_sf"/>
</dbReference>
<evidence type="ECO:0000256" key="2">
    <source>
        <dbReference type="ARBA" id="ARBA00022723"/>
    </source>
</evidence>
<evidence type="ECO:0000256" key="4">
    <source>
        <dbReference type="ARBA" id="ARBA00022833"/>
    </source>
</evidence>
<evidence type="ECO:0000256" key="7">
    <source>
        <dbReference type="ARBA" id="ARBA00023242"/>
    </source>
</evidence>
<dbReference type="InterPro" id="IPR012934">
    <property type="entry name" value="Znf_AD"/>
</dbReference>
<keyword evidence="6" id="KW-0804">Transcription</keyword>
<dbReference type="GO" id="GO:0001227">
    <property type="term" value="F:DNA-binding transcription repressor activity, RNA polymerase II-specific"/>
    <property type="evidence" value="ECO:0007669"/>
    <property type="project" value="TreeGrafter"/>
</dbReference>
<comment type="subcellular location">
    <subcellularLocation>
        <location evidence="1">Nucleus</location>
    </subcellularLocation>
</comment>
<dbReference type="Pfam" id="PF00096">
    <property type="entry name" value="zf-C2H2"/>
    <property type="match status" value="2"/>
</dbReference>
<dbReference type="SMART" id="SM00355">
    <property type="entry name" value="ZnF_C2H2"/>
    <property type="match status" value="6"/>
</dbReference>
<keyword evidence="7" id="KW-0539">Nucleus</keyword>
<dbReference type="OrthoDB" id="10018191at2759"/>
<dbReference type="FunCoup" id="A0A1S4F0S3">
    <property type="interactions" value="881"/>
</dbReference>
<dbReference type="SUPFAM" id="SSF57716">
    <property type="entry name" value="Glucocorticoid receptor-like (DNA-binding domain)"/>
    <property type="match status" value="1"/>
</dbReference>
<sequence length="412" mass="47529">MATMDICRLCMEASNLNQSMADETIQVMVEDCIQIKLDVPNELLPLDICDDCYYRVKDFFEFKENCHTIQEMLQKEIEENRREQEENNKSCDVNLFGDDIQYSDYIEDSLIFGEISTDDLMSDLQNSCTSSSDTDIDKIANEIFNQSNFVLNSDSNNNENNNNENDNSIINENSDITNGNLLIVVNGYIDSEGNINEEPVKDKTEVHDSETASIESKKRMIKRCYRNEYTSALLTCEMCGKMIHKTLLPGHLNMHNGVKPYVCPREGCKSAFHCKHKLKRHLGYKHTDGNFPCNECDKIFNSNLALYHHQFATHQLRDKACKECDKKFRTAHGLNRHMQTHKQERKFKCSHCPMTFAKSSLCESHIRVHTTERPFVCSKCNADYSYRRLLVNHIKRKHPGSEAILQAIECAT</sequence>